<feature type="region of interest" description="Disordered" evidence="2">
    <location>
        <begin position="79"/>
        <end position="103"/>
    </location>
</feature>
<feature type="compositionally biased region" description="Low complexity" evidence="2">
    <location>
        <begin position="1"/>
        <end position="11"/>
    </location>
</feature>
<name>A0A2V5IHR2_9EURO</name>
<dbReference type="NCBIfam" id="TIGR00266">
    <property type="entry name" value="TIGR00266 family protein"/>
    <property type="match status" value="1"/>
</dbReference>
<reference evidence="3 4" key="1">
    <citation type="submission" date="2018-02" db="EMBL/GenBank/DDBJ databases">
        <title>The genomes of Aspergillus section Nigri reveals drivers in fungal speciation.</title>
        <authorList>
            <consortium name="DOE Joint Genome Institute"/>
            <person name="Vesth T.C."/>
            <person name="Nybo J."/>
            <person name="Theobald S."/>
            <person name="Brandl J."/>
            <person name="Frisvad J.C."/>
            <person name="Nielsen K.F."/>
            <person name="Lyhne E.K."/>
            <person name="Kogle M.E."/>
            <person name="Kuo A."/>
            <person name="Riley R."/>
            <person name="Clum A."/>
            <person name="Nolan M."/>
            <person name="Lipzen A."/>
            <person name="Salamov A."/>
            <person name="Henrissat B."/>
            <person name="Wiebenga A."/>
            <person name="De vries R.P."/>
            <person name="Grigoriev I.V."/>
            <person name="Mortensen U.H."/>
            <person name="Andersen M.R."/>
            <person name="Baker S.E."/>
        </authorList>
    </citation>
    <scope>NUCLEOTIDE SEQUENCE [LARGE SCALE GENOMIC DNA]</scope>
    <source>
        <strain evidence="3 4">CBS 114.80</strain>
    </source>
</reference>
<protein>
    <recommendedName>
        <fullName evidence="1">Altered inheritance of mitochondria protein 24, mitochondrial</fullName>
    </recommendedName>
</protein>
<feature type="compositionally biased region" description="Polar residues" evidence="2">
    <location>
        <begin position="52"/>
        <end position="62"/>
    </location>
</feature>
<dbReference type="Gene3D" id="3.60.160.10">
    <property type="entry name" value="Mitochondrial biogenesis AIM24"/>
    <property type="match status" value="1"/>
</dbReference>
<dbReference type="EMBL" id="KZ825482">
    <property type="protein sequence ID" value="PYI33724.1"/>
    <property type="molecule type" value="Genomic_DNA"/>
</dbReference>
<dbReference type="InterPro" id="IPR016031">
    <property type="entry name" value="Trp_RNA-bd_attenuator-like_dom"/>
</dbReference>
<dbReference type="InterPro" id="IPR002838">
    <property type="entry name" value="AIM24"/>
</dbReference>
<feature type="compositionally biased region" description="Pro residues" evidence="2">
    <location>
        <begin position="12"/>
        <end position="24"/>
    </location>
</feature>
<gene>
    <name evidence="3" type="ORF">BP00DRAFT_392046</name>
</gene>
<evidence type="ECO:0000313" key="3">
    <source>
        <dbReference type="EMBL" id="PYI33724.1"/>
    </source>
</evidence>
<comment type="similarity">
    <text evidence="1">Belongs to the AIM24 family.</text>
</comment>
<dbReference type="SUPFAM" id="SSF51219">
    <property type="entry name" value="TRAP-like"/>
    <property type="match status" value="1"/>
</dbReference>
<dbReference type="Pfam" id="PF01987">
    <property type="entry name" value="AIM24"/>
    <property type="match status" value="1"/>
</dbReference>
<dbReference type="GO" id="GO:0005739">
    <property type="term" value="C:mitochondrion"/>
    <property type="evidence" value="ECO:0007669"/>
    <property type="project" value="UniProtKB-SubCell"/>
</dbReference>
<feature type="compositionally biased region" description="Pro residues" evidence="2">
    <location>
        <begin position="38"/>
        <end position="51"/>
    </location>
</feature>
<keyword evidence="1" id="KW-0496">Mitochondrion</keyword>
<evidence type="ECO:0000256" key="2">
    <source>
        <dbReference type="SAM" id="MobiDB-lite"/>
    </source>
</evidence>
<keyword evidence="4" id="KW-1185">Reference proteome</keyword>
<dbReference type="PANTHER" id="PTHR43657:SF1">
    <property type="entry name" value="ALTERED INHERITANCE OF MITOCHONDRIA PROTEIN 24, MITOCHONDRIAL"/>
    <property type="match status" value="1"/>
</dbReference>
<comment type="subcellular location">
    <subcellularLocation>
        <location evidence="1">Mitochondrion</location>
    </subcellularLocation>
</comment>
<sequence>MATTMPQAQAQQPPPHFPPPPGAPPSTLYQPNAQRSPSFPPPSFSYPPPPRAQTSSSLSEKTSIAGAYAAHVGINNAPQAAPSYTAQPETPSSEPPPSVVETERAAGGPLHLNQLLSSSTADEVGTFNGGSYRISHRDTNSVLTLQLAMGCPIEARPGAMIAMSELVTLRGSMRFSLKKVLAGGKLSLSTYTGPGEVLLAPSTLGDIMVLRLAGSDSWKCGRDVFLASTSGIKKEYQTQSLTKGMFSGEGFFIYKMEGVGLIWIQSFGAIIQKDIPEGESYLVDNGHLVAWNCKYKIERVASGGIISGLAAGEGLACRFAGPGTVYLQTRNVNAFAAQIGASTASG</sequence>
<accession>A0A2V5IHR2</accession>
<dbReference type="Proteomes" id="UP000248817">
    <property type="component" value="Unassembled WGS sequence"/>
</dbReference>
<dbReference type="PANTHER" id="PTHR43657">
    <property type="entry name" value="TRYPTOPHAN RNA-BINDING ATTENUATOR PROTEIN-LIKE PROTEIN"/>
    <property type="match status" value="1"/>
</dbReference>
<dbReference type="InterPro" id="IPR036983">
    <property type="entry name" value="AIM24_sf"/>
</dbReference>
<evidence type="ECO:0000313" key="4">
    <source>
        <dbReference type="Proteomes" id="UP000248817"/>
    </source>
</evidence>
<evidence type="ECO:0000256" key="1">
    <source>
        <dbReference type="RuleBase" id="RU363045"/>
    </source>
</evidence>
<dbReference type="AlphaFoldDB" id="A0A2V5IHR2"/>
<feature type="region of interest" description="Disordered" evidence="2">
    <location>
        <begin position="1"/>
        <end position="62"/>
    </location>
</feature>
<proteinExistence type="inferred from homology"/>
<organism evidence="3 4">
    <name type="scientific">Aspergillus indologenus CBS 114.80</name>
    <dbReference type="NCBI Taxonomy" id="1450541"/>
    <lineage>
        <taxon>Eukaryota</taxon>
        <taxon>Fungi</taxon>
        <taxon>Dikarya</taxon>
        <taxon>Ascomycota</taxon>
        <taxon>Pezizomycotina</taxon>
        <taxon>Eurotiomycetes</taxon>
        <taxon>Eurotiomycetidae</taxon>
        <taxon>Eurotiales</taxon>
        <taxon>Aspergillaceae</taxon>
        <taxon>Aspergillus</taxon>
        <taxon>Aspergillus subgen. Circumdati</taxon>
    </lineage>
</organism>